<dbReference type="Proteomes" id="UP001652622">
    <property type="component" value="Unplaced"/>
</dbReference>
<gene>
    <name evidence="2" type="primary">LOC117673161</name>
</gene>
<dbReference type="GeneID" id="117673161"/>
<dbReference type="AlphaFoldDB" id="A0A6P9CQ29"/>
<reference evidence="2" key="1">
    <citation type="submission" date="2025-08" db="UniProtKB">
        <authorList>
            <consortium name="RefSeq"/>
        </authorList>
    </citation>
    <scope>IDENTIFICATION</scope>
    <source>
        <tissue evidence="2">Blood</tissue>
    </source>
</reference>
<dbReference type="KEGG" id="pgut:117673161"/>
<organism evidence="1 2">
    <name type="scientific">Pantherophis guttatus</name>
    <name type="common">Corn snake</name>
    <name type="synonym">Elaphe guttata</name>
    <dbReference type="NCBI Taxonomy" id="94885"/>
    <lineage>
        <taxon>Eukaryota</taxon>
        <taxon>Metazoa</taxon>
        <taxon>Chordata</taxon>
        <taxon>Craniata</taxon>
        <taxon>Vertebrata</taxon>
        <taxon>Euteleostomi</taxon>
        <taxon>Lepidosauria</taxon>
        <taxon>Squamata</taxon>
        <taxon>Bifurcata</taxon>
        <taxon>Unidentata</taxon>
        <taxon>Episquamata</taxon>
        <taxon>Toxicofera</taxon>
        <taxon>Serpentes</taxon>
        <taxon>Colubroidea</taxon>
        <taxon>Colubridae</taxon>
        <taxon>Colubrinae</taxon>
        <taxon>Pantherophis</taxon>
    </lineage>
</organism>
<name>A0A6P9CQ29_PANGU</name>
<protein>
    <submittedName>
        <fullName evidence="2">Uncharacterized protein LOC117673161</fullName>
    </submittedName>
</protein>
<keyword evidence="1" id="KW-1185">Reference proteome</keyword>
<evidence type="ECO:0000313" key="1">
    <source>
        <dbReference type="Proteomes" id="UP001652622"/>
    </source>
</evidence>
<sequence length="344" mass="39475">MFQILEEELHFPYLELKAPAKLMFLCGNMALPKLPFVWKGRCTVGYLKAPLRYTRSIAEPRKREGNVFLDLMKVVLNSSSFCIRGETTVSDIMVTCFVGVPVPGKFLFEEACITIEPYNFNLSHVITIFGSPQKPTKWTNQKKLVIEVKTILPAYDCVVYKHPEKWQEKMIYVPVPTEKVFHCSETEEVEAIGQVLYLPRGWFLFCGLYAYAYIPAHAIGGPCTIGRWTTIMAVAHLKNIYHNMEFYYQMMNVSLYHTDHVPKKVATKVTIHECIETVEGHGDKEIPKPGKEPHLVIYAPADPTKWHIPPIEPYDNIGEGTYKGIYRGRMDTTHWHSILPVMTM</sequence>
<evidence type="ECO:0000313" key="2">
    <source>
        <dbReference type="RefSeq" id="XP_034286653.1"/>
    </source>
</evidence>
<proteinExistence type="predicted"/>
<dbReference type="InParanoid" id="A0A6P9CQ29"/>
<accession>A0A6P9CQ29</accession>
<dbReference type="RefSeq" id="XP_034286653.1">
    <property type="nucleotide sequence ID" value="XM_034430762.1"/>
</dbReference>